<dbReference type="EMBL" id="JBJQND010000004">
    <property type="protein sequence ID" value="KAL3879188.1"/>
    <property type="molecule type" value="Genomic_DNA"/>
</dbReference>
<dbReference type="Gene3D" id="2.30.180.10">
    <property type="entry name" value="FAS1 domain"/>
    <property type="match status" value="2"/>
</dbReference>
<feature type="chain" id="PRO_5044769630" description="FAS1 domain-containing protein" evidence="1">
    <location>
        <begin position="19"/>
        <end position="289"/>
    </location>
</feature>
<dbReference type="InterPro" id="IPR000782">
    <property type="entry name" value="FAS1_domain"/>
</dbReference>
<name>A0ABD3X2I2_SINWO</name>
<comment type="caution">
    <text evidence="3">The sequence shown here is derived from an EMBL/GenBank/DDBJ whole genome shotgun (WGS) entry which is preliminary data.</text>
</comment>
<accession>A0ABD3X2I2</accession>
<reference evidence="3 4" key="1">
    <citation type="submission" date="2024-11" db="EMBL/GenBank/DDBJ databases">
        <title>Chromosome-level genome assembly of the freshwater bivalve Anodonta woodiana.</title>
        <authorList>
            <person name="Chen X."/>
        </authorList>
    </citation>
    <scope>NUCLEOTIDE SEQUENCE [LARGE SCALE GENOMIC DNA]</scope>
    <source>
        <strain evidence="3">MN2024</strain>
        <tissue evidence="3">Gills</tissue>
    </source>
</reference>
<organism evidence="3 4">
    <name type="scientific">Sinanodonta woodiana</name>
    <name type="common">Chinese pond mussel</name>
    <name type="synonym">Anodonta woodiana</name>
    <dbReference type="NCBI Taxonomy" id="1069815"/>
    <lineage>
        <taxon>Eukaryota</taxon>
        <taxon>Metazoa</taxon>
        <taxon>Spiralia</taxon>
        <taxon>Lophotrochozoa</taxon>
        <taxon>Mollusca</taxon>
        <taxon>Bivalvia</taxon>
        <taxon>Autobranchia</taxon>
        <taxon>Heteroconchia</taxon>
        <taxon>Palaeoheterodonta</taxon>
        <taxon>Unionida</taxon>
        <taxon>Unionoidea</taxon>
        <taxon>Unionidae</taxon>
        <taxon>Unioninae</taxon>
        <taxon>Sinanodonta</taxon>
    </lineage>
</organism>
<dbReference type="PANTHER" id="PTHR10900">
    <property type="entry name" value="PERIOSTIN-RELATED"/>
    <property type="match status" value="1"/>
</dbReference>
<dbReference type="SUPFAM" id="SSF82153">
    <property type="entry name" value="FAS1 domain"/>
    <property type="match status" value="2"/>
</dbReference>
<gene>
    <name evidence="3" type="ORF">ACJMK2_031497</name>
</gene>
<keyword evidence="1" id="KW-0732">Signal</keyword>
<dbReference type="SMART" id="SM00554">
    <property type="entry name" value="FAS1"/>
    <property type="match status" value="2"/>
</dbReference>
<dbReference type="Proteomes" id="UP001634394">
    <property type="component" value="Unassembled WGS sequence"/>
</dbReference>
<feature type="signal peptide" evidence="1">
    <location>
        <begin position="1"/>
        <end position="18"/>
    </location>
</feature>
<dbReference type="PROSITE" id="PS50213">
    <property type="entry name" value="FAS1"/>
    <property type="match status" value="2"/>
</dbReference>
<keyword evidence="4" id="KW-1185">Reference proteome</keyword>
<evidence type="ECO:0000313" key="4">
    <source>
        <dbReference type="Proteomes" id="UP001634394"/>
    </source>
</evidence>
<proteinExistence type="predicted"/>
<evidence type="ECO:0000313" key="3">
    <source>
        <dbReference type="EMBL" id="KAL3879188.1"/>
    </source>
</evidence>
<dbReference type="InterPro" id="IPR050904">
    <property type="entry name" value="Adhesion/Biosynth-related"/>
</dbReference>
<feature type="domain" description="FAS1" evidence="2">
    <location>
        <begin position="20"/>
        <end position="151"/>
    </location>
</feature>
<dbReference type="AlphaFoldDB" id="A0ABD3X2I2"/>
<feature type="domain" description="FAS1" evidence="2">
    <location>
        <begin position="159"/>
        <end position="284"/>
    </location>
</feature>
<dbReference type="InterPro" id="IPR036378">
    <property type="entry name" value="FAS1_dom_sf"/>
</dbReference>
<evidence type="ECO:0000256" key="1">
    <source>
        <dbReference type="SAM" id="SignalP"/>
    </source>
</evidence>
<evidence type="ECO:0000259" key="2">
    <source>
        <dbReference type="PROSITE" id="PS50213"/>
    </source>
</evidence>
<dbReference type="Pfam" id="PF02469">
    <property type="entry name" value="Fasciclin"/>
    <property type="match status" value="2"/>
</dbReference>
<dbReference type="FunFam" id="2.30.180.10:FF:000032">
    <property type="entry name" value="Fasciclin domain-containing protein, putative"/>
    <property type="match status" value="1"/>
</dbReference>
<sequence length="289" mass="31530">MRSLQICVVFVILGSSLAYENKTVIQYLIDHHYSTFVRLLQDTHLDEVLKGSGPFTVFAPTNAAFAKLNPNILSMLTSNPNKLAELLKYHVVQEFKLMAVVSGTVNEVSLQGHTIKIEKNGTALLVNDVARIQNKDIVVANGVIHEIDSVLLPSFIVTESIAEIIIKDDKRFKDLALALAITNLTQLLESGDYTLFAPTDEAFRTVTHIFQLSTAQLKAILLNHVVPTGRTIEQINSGDHLQTQQGLSLTVTKNAGAVLVDSASVTDRNIMASNGVVHVINKVLVPTGI</sequence>
<dbReference type="FunFam" id="2.30.180.10:FF:000014">
    <property type="entry name" value="Stabilin 1"/>
    <property type="match status" value="1"/>
</dbReference>
<protein>
    <recommendedName>
        <fullName evidence="2">FAS1 domain-containing protein</fullName>
    </recommendedName>
</protein>